<dbReference type="EMBL" id="MTSA01000003">
    <property type="protein sequence ID" value="OUM08496.1"/>
    <property type="molecule type" value="Genomic_DNA"/>
</dbReference>
<name>A0A244EVI7_PSESX</name>
<dbReference type="AlphaFoldDB" id="A0A244EVI7"/>
<proteinExistence type="predicted"/>
<dbReference type="InterPro" id="IPR011990">
    <property type="entry name" value="TPR-like_helical_dom_sf"/>
</dbReference>
<dbReference type="PROSITE" id="PS50005">
    <property type="entry name" value="TPR"/>
    <property type="match status" value="1"/>
</dbReference>
<sequence length="177" mass="19538">MKRSISKTASTCWLVCCVSLAVCGQALAMGDSTTKTPTCPKGQAWDSKAKSCVSQQSQLSDPDLAHYAYALAKAKRYDEALTVLDLLKNPDTAEALNYRGYATRKLGRTEEGIGYYLRAVDLDPRYSLVREYLGEAYVIQGRLDLAQQQLQAIEGLCGRGCEEYRDLSGAIRHSEKL</sequence>
<dbReference type="InterPro" id="IPR019734">
    <property type="entry name" value="TPR_rpt"/>
</dbReference>
<dbReference type="SUPFAM" id="SSF48452">
    <property type="entry name" value="TPR-like"/>
    <property type="match status" value="1"/>
</dbReference>
<dbReference type="SMART" id="SM00028">
    <property type="entry name" value="TPR"/>
    <property type="match status" value="1"/>
</dbReference>
<dbReference type="Gene3D" id="1.25.40.10">
    <property type="entry name" value="Tetratricopeptide repeat domain"/>
    <property type="match status" value="1"/>
</dbReference>
<comment type="caution">
    <text evidence="3">The sequence shown here is derived from an EMBL/GenBank/DDBJ whole genome shotgun (WGS) entry which is preliminary data.</text>
</comment>
<reference evidence="3 4" key="1">
    <citation type="submission" date="2017-01" db="EMBL/GenBank/DDBJ databases">
        <authorList>
            <person name="Mah S.A."/>
            <person name="Swanson W.J."/>
            <person name="Moy G.W."/>
            <person name="Vacquier V.D."/>
        </authorList>
    </citation>
    <scope>NUCLEOTIDE SEQUENCE [LARGE SCALE GENOMIC DNA]</scope>
    <source>
        <strain evidence="3">PDD-32b-74</strain>
    </source>
</reference>
<accession>A0A244EVI7</accession>
<organism evidence="3 4">
    <name type="scientific">Pseudomonas syringae</name>
    <dbReference type="NCBI Taxonomy" id="317"/>
    <lineage>
        <taxon>Bacteria</taxon>
        <taxon>Pseudomonadati</taxon>
        <taxon>Pseudomonadota</taxon>
        <taxon>Gammaproteobacteria</taxon>
        <taxon>Pseudomonadales</taxon>
        <taxon>Pseudomonadaceae</taxon>
        <taxon>Pseudomonas</taxon>
    </lineage>
</organism>
<dbReference type="RefSeq" id="WP_084914449.1">
    <property type="nucleotide sequence ID" value="NZ_MTSA01000003.1"/>
</dbReference>
<dbReference type="Pfam" id="PF13432">
    <property type="entry name" value="TPR_16"/>
    <property type="match status" value="1"/>
</dbReference>
<gene>
    <name evidence="3" type="ORF">BW686_04015</name>
</gene>
<dbReference type="Proteomes" id="UP000195128">
    <property type="component" value="Unassembled WGS sequence"/>
</dbReference>
<feature type="chain" id="PRO_5012670327" evidence="2">
    <location>
        <begin position="29"/>
        <end position="177"/>
    </location>
</feature>
<feature type="signal peptide" evidence="2">
    <location>
        <begin position="1"/>
        <end position="28"/>
    </location>
</feature>
<keyword evidence="2" id="KW-0732">Signal</keyword>
<keyword evidence="1" id="KW-0802">TPR repeat</keyword>
<evidence type="ECO:0000256" key="1">
    <source>
        <dbReference type="PROSITE-ProRule" id="PRU00339"/>
    </source>
</evidence>
<evidence type="ECO:0000256" key="2">
    <source>
        <dbReference type="SAM" id="SignalP"/>
    </source>
</evidence>
<feature type="repeat" description="TPR" evidence="1">
    <location>
        <begin position="93"/>
        <end position="126"/>
    </location>
</feature>
<evidence type="ECO:0000313" key="4">
    <source>
        <dbReference type="Proteomes" id="UP000195128"/>
    </source>
</evidence>
<protein>
    <submittedName>
        <fullName evidence="3">Uncharacterized protein</fullName>
    </submittedName>
</protein>
<evidence type="ECO:0000313" key="3">
    <source>
        <dbReference type="EMBL" id="OUM08496.1"/>
    </source>
</evidence>